<sequence length="265" mass="27475">MTGKRNDMSESLTGKRVLVTAGANGIGLAIARKFLESGAEVHACDVDTEACRAAEGSHPRLSVSVCDVSSEEQVLALFAQLSEKWGGLDALINNAGVSGPTSRLEDTTLDAWRNTLDVNLTGTFLCARSAVPLLRAAGGGAIINISSVAGRLGFSLRTPYSASKFGLAGLTQTWAMELGPSNIRVNSVLPGVVAGERVERIIAARATAAGVSNDEMRAQLVSGVSLRRMTSPEDVAAQVAFLCSDEGGMISGQSISVCGNVEHLG</sequence>
<keyword evidence="2" id="KW-0560">Oxidoreductase</keyword>
<dbReference type="SUPFAM" id="SSF51735">
    <property type="entry name" value="NAD(P)-binding Rossmann-fold domains"/>
    <property type="match status" value="1"/>
</dbReference>
<dbReference type="EC" id="1.1.1.107" evidence="2"/>
<evidence type="ECO:0000256" key="1">
    <source>
        <dbReference type="ARBA" id="ARBA00006484"/>
    </source>
</evidence>
<dbReference type="CDD" id="cd05233">
    <property type="entry name" value="SDR_c"/>
    <property type="match status" value="1"/>
</dbReference>
<proteinExistence type="inferred from homology"/>
<dbReference type="GO" id="GO:0030497">
    <property type="term" value="P:fatty acid elongation"/>
    <property type="evidence" value="ECO:0007669"/>
    <property type="project" value="TreeGrafter"/>
</dbReference>
<dbReference type="InterPro" id="IPR020904">
    <property type="entry name" value="Sc_DH/Rdtase_CS"/>
</dbReference>
<dbReference type="PANTHER" id="PTHR42760:SF40">
    <property type="entry name" value="3-OXOACYL-[ACYL-CARRIER-PROTEIN] REDUCTASE, CHLOROPLASTIC"/>
    <property type="match status" value="1"/>
</dbReference>
<reference evidence="2 3" key="1">
    <citation type="submission" date="2018-07" db="EMBL/GenBank/DDBJ databases">
        <authorList>
            <person name="Peeters C."/>
        </authorList>
    </citation>
    <scope>NUCLEOTIDE SEQUENCE [LARGE SCALE GENOMIC DNA]</scope>
    <source>
        <strain evidence="2 3">LMG 3411</strain>
    </source>
</reference>
<gene>
    <name evidence="2" type="primary">pldh-t</name>
    <name evidence="2" type="ORF">AGI3411_02225</name>
</gene>
<accession>A0A446CD15</accession>
<dbReference type="AlphaFoldDB" id="A0A446CD15"/>
<dbReference type="FunFam" id="3.40.50.720:FF:000084">
    <property type="entry name" value="Short-chain dehydrogenase reductase"/>
    <property type="match status" value="1"/>
</dbReference>
<evidence type="ECO:0000313" key="3">
    <source>
        <dbReference type="Proteomes" id="UP000289184"/>
    </source>
</evidence>
<dbReference type="PROSITE" id="PS00061">
    <property type="entry name" value="ADH_SHORT"/>
    <property type="match status" value="1"/>
</dbReference>
<dbReference type="Proteomes" id="UP000289184">
    <property type="component" value="Unassembled WGS sequence"/>
</dbReference>
<dbReference type="GO" id="GO:0050235">
    <property type="term" value="F:pyridoxal 4-dehydrogenase activity"/>
    <property type="evidence" value="ECO:0007669"/>
    <property type="project" value="UniProtKB-EC"/>
</dbReference>
<dbReference type="Pfam" id="PF13561">
    <property type="entry name" value="adh_short_C2"/>
    <property type="match status" value="1"/>
</dbReference>
<dbReference type="NCBIfam" id="NF009466">
    <property type="entry name" value="PRK12826.1-2"/>
    <property type="match status" value="1"/>
</dbReference>
<dbReference type="InterPro" id="IPR002347">
    <property type="entry name" value="SDR_fam"/>
</dbReference>
<dbReference type="PRINTS" id="PR00080">
    <property type="entry name" value="SDRFAMILY"/>
</dbReference>
<comment type="similarity">
    <text evidence="1">Belongs to the short-chain dehydrogenases/reductases (SDR) family.</text>
</comment>
<evidence type="ECO:0000313" key="2">
    <source>
        <dbReference type="EMBL" id="SSW65760.1"/>
    </source>
</evidence>
<dbReference type="PANTHER" id="PTHR42760">
    <property type="entry name" value="SHORT-CHAIN DEHYDROGENASES/REDUCTASES FAMILY MEMBER"/>
    <property type="match status" value="1"/>
</dbReference>
<dbReference type="EMBL" id="UFQB01000007">
    <property type="protein sequence ID" value="SSW65760.1"/>
    <property type="molecule type" value="Genomic_DNA"/>
</dbReference>
<dbReference type="Gene3D" id="3.40.50.720">
    <property type="entry name" value="NAD(P)-binding Rossmann-like Domain"/>
    <property type="match status" value="1"/>
</dbReference>
<protein>
    <submittedName>
        <fullName evidence="2">Pyridoxal 4-dehydrogenase</fullName>
        <ecNumber evidence="2">1.1.1.107</ecNumber>
    </submittedName>
</protein>
<organism evidence="2 3">
    <name type="scientific">Achromobacter agilis</name>
    <dbReference type="NCBI Taxonomy" id="1353888"/>
    <lineage>
        <taxon>Bacteria</taxon>
        <taxon>Pseudomonadati</taxon>
        <taxon>Pseudomonadota</taxon>
        <taxon>Betaproteobacteria</taxon>
        <taxon>Burkholderiales</taxon>
        <taxon>Alcaligenaceae</taxon>
        <taxon>Achromobacter</taxon>
    </lineage>
</organism>
<dbReference type="PRINTS" id="PR00081">
    <property type="entry name" value="GDHRDH"/>
</dbReference>
<dbReference type="InterPro" id="IPR036291">
    <property type="entry name" value="NAD(P)-bd_dom_sf"/>
</dbReference>
<name>A0A446CD15_9BURK</name>
<keyword evidence="3" id="KW-1185">Reference proteome</keyword>